<gene>
    <name evidence="1" type="ORF">S101395_00245</name>
</gene>
<dbReference type="Gene3D" id="2.30.110.10">
    <property type="entry name" value="Electron Transport, Fmn-binding Protein, Chain A"/>
    <property type="match status" value="1"/>
</dbReference>
<dbReference type="InterPro" id="IPR012349">
    <property type="entry name" value="Split_barrel_FMN-bd"/>
</dbReference>
<dbReference type="RefSeq" id="WP_006639617.1">
    <property type="nucleotide sequence ID" value="NZ_BORD01000001.1"/>
</dbReference>
<evidence type="ECO:0008006" key="3">
    <source>
        <dbReference type="Google" id="ProtNLM"/>
    </source>
</evidence>
<dbReference type="Proteomes" id="UP000196877">
    <property type="component" value="Chromosome"/>
</dbReference>
<dbReference type="GeneID" id="92855711"/>
<protein>
    <recommendedName>
        <fullName evidence="3">Pyridoxamine 5'-phosphate oxidase family protein</fullName>
    </recommendedName>
</protein>
<reference evidence="1 2" key="1">
    <citation type="submission" date="2017-06" db="EMBL/GenBank/DDBJ databases">
        <title>Genome sequence of Bacillus sonorensis strain SRCM101395.</title>
        <authorList>
            <person name="Cho S.H."/>
        </authorList>
    </citation>
    <scope>NUCLEOTIDE SEQUENCE [LARGE SCALE GENOMIC DNA]</scope>
    <source>
        <strain evidence="1 2">SRCM101395</strain>
    </source>
</reference>
<accession>A0ABM6LBZ1</accession>
<evidence type="ECO:0000313" key="2">
    <source>
        <dbReference type="Proteomes" id="UP000196877"/>
    </source>
</evidence>
<dbReference type="InterPro" id="IPR024747">
    <property type="entry name" value="Pyridox_Oxase-rel"/>
</dbReference>
<proteinExistence type="predicted"/>
<name>A0ABM6LBZ1_9BACI</name>
<dbReference type="SUPFAM" id="SSF50475">
    <property type="entry name" value="FMN-binding split barrel"/>
    <property type="match status" value="1"/>
</dbReference>
<organism evidence="1 2">
    <name type="scientific">Bacillus sonorensis</name>
    <dbReference type="NCBI Taxonomy" id="119858"/>
    <lineage>
        <taxon>Bacteria</taxon>
        <taxon>Bacillati</taxon>
        <taxon>Bacillota</taxon>
        <taxon>Bacilli</taxon>
        <taxon>Bacillales</taxon>
        <taxon>Bacillaceae</taxon>
        <taxon>Bacillus</taxon>
    </lineage>
</organism>
<sequence>MTHTIRNHKLECTDKEKIDRLLTKAPTGYLGLSTDGVPYVVPLNFVWTNGFIYVHGAAEGRKIDMLRENQHVCFTVSEHYGTMVHPIPAKTDTAYMSVILFGKAEIISDLDEATAAMQALLTKYVPGYYSSPLSKTHVEKYRSSLGSRTVVIKIRPDVITAKENELNQSMKYEQGRTVREDL</sequence>
<dbReference type="EMBL" id="CP021920">
    <property type="protein sequence ID" value="ASB86800.1"/>
    <property type="molecule type" value="Genomic_DNA"/>
</dbReference>
<evidence type="ECO:0000313" key="1">
    <source>
        <dbReference type="EMBL" id="ASB86800.1"/>
    </source>
</evidence>
<dbReference type="PANTHER" id="PTHR34071">
    <property type="entry name" value="5-NITROIMIDAZOLE ANTIBIOTICS RESISTANCE PROTEIN, NIMA-FAMILY-RELATED PROTEIN-RELATED"/>
    <property type="match status" value="1"/>
</dbReference>
<dbReference type="PANTHER" id="PTHR34071:SF2">
    <property type="entry name" value="FLAVIN-NUCLEOTIDE-BINDING PROTEIN"/>
    <property type="match status" value="1"/>
</dbReference>
<keyword evidence="2" id="KW-1185">Reference proteome</keyword>
<dbReference type="Pfam" id="PF12900">
    <property type="entry name" value="Pyridox_ox_2"/>
    <property type="match status" value="1"/>
</dbReference>